<dbReference type="GeneID" id="9228725"/>
<dbReference type="STRING" id="554155.C5FRR3"/>
<evidence type="ECO:0000259" key="3">
    <source>
        <dbReference type="Pfam" id="PF00561"/>
    </source>
</evidence>
<name>C5FRR3_ARTOC</name>
<comment type="similarity">
    <text evidence="1">Belongs to the AB hydrolase superfamily.</text>
</comment>
<dbReference type="eggNOG" id="KOG2382">
    <property type="taxonomic scope" value="Eukaryota"/>
</dbReference>
<evidence type="ECO:0000256" key="2">
    <source>
        <dbReference type="ARBA" id="ARBA00022801"/>
    </source>
</evidence>
<dbReference type="PANTHER" id="PTHR46118">
    <property type="entry name" value="PROTEIN ABHD11"/>
    <property type="match status" value="1"/>
</dbReference>
<dbReference type="Proteomes" id="UP000002035">
    <property type="component" value="Unassembled WGS sequence"/>
</dbReference>
<dbReference type="VEuPathDB" id="FungiDB:MCYG_05385"/>
<dbReference type="Pfam" id="PF00561">
    <property type="entry name" value="Abhydrolase_1"/>
    <property type="match status" value="1"/>
</dbReference>
<organism evidence="4 5">
    <name type="scientific">Arthroderma otae (strain ATCC MYA-4605 / CBS 113480)</name>
    <name type="common">Microsporum canis</name>
    <dbReference type="NCBI Taxonomy" id="554155"/>
    <lineage>
        <taxon>Eukaryota</taxon>
        <taxon>Fungi</taxon>
        <taxon>Dikarya</taxon>
        <taxon>Ascomycota</taxon>
        <taxon>Pezizomycotina</taxon>
        <taxon>Eurotiomycetes</taxon>
        <taxon>Eurotiomycetidae</taxon>
        <taxon>Onygenales</taxon>
        <taxon>Arthrodermataceae</taxon>
        <taxon>Microsporum</taxon>
    </lineage>
</organism>
<dbReference type="GO" id="GO:0052689">
    <property type="term" value="F:carboxylic ester hydrolase activity"/>
    <property type="evidence" value="ECO:0007669"/>
    <property type="project" value="TreeGrafter"/>
</dbReference>
<dbReference type="OMA" id="LITMHGL"/>
<dbReference type="InterPro" id="IPR029058">
    <property type="entry name" value="AB_hydrolase_fold"/>
</dbReference>
<dbReference type="Gene3D" id="3.40.50.1820">
    <property type="entry name" value="alpha/beta hydrolase"/>
    <property type="match status" value="1"/>
</dbReference>
<evidence type="ECO:0000313" key="4">
    <source>
        <dbReference type="EMBL" id="EEQ32566.1"/>
    </source>
</evidence>
<reference evidence="5" key="1">
    <citation type="journal article" date="2012" name="MBio">
        <title>Comparative genome analysis of Trichophyton rubrum and related dermatophytes reveals candidate genes involved in infection.</title>
        <authorList>
            <person name="Martinez D.A."/>
            <person name="Oliver B.G."/>
            <person name="Graeser Y."/>
            <person name="Goldberg J.M."/>
            <person name="Li W."/>
            <person name="Martinez-Rossi N.M."/>
            <person name="Monod M."/>
            <person name="Shelest E."/>
            <person name="Barton R.C."/>
            <person name="Birch E."/>
            <person name="Brakhage A.A."/>
            <person name="Chen Z."/>
            <person name="Gurr S.J."/>
            <person name="Heiman D."/>
            <person name="Heitman J."/>
            <person name="Kosti I."/>
            <person name="Rossi A."/>
            <person name="Saif S."/>
            <person name="Samalova M."/>
            <person name="Saunders C.W."/>
            <person name="Shea T."/>
            <person name="Summerbell R.C."/>
            <person name="Xu J."/>
            <person name="Young S."/>
            <person name="Zeng Q."/>
            <person name="Birren B.W."/>
            <person name="Cuomo C.A."/>
            <person name="White T.C."/>
        </authorList>
    </citation>
    <scope>NUCLEOTIDE SEQUENCE [LARGE SCALE GENOMIC DNA]</scope>
    <source>
        <strain evidence="5">ATCC MYA-4605 / CBS 113480</strain>
    </source>
</reference>
<feature type="domain" description="AB hydrolase-1" evidence="3">
    <location>
        <begin position="41"/>
        <end position="279"/>
    </location>
</feature>
<keyword evidence="5" id="KW-1185">Reference proteome</keyword>
<evidence type="ECO:0000313" key="5">
    <source>
        <dbReference type="Proteomes" id="UP000002035"/>
    </source>
</evidence>
<dbReference type="SUPFAM" id="SSF53474">
    <property type="entry name" value="alpha/beta-Hydrolases"/>
    <property type="match status" value="1"/>
</dbReference>
<dbReference type="RefSeq" id="XP_002845516.1">
    <property type="nucleotide sequence ID" value="XM_002845470.1"/>
</dbReference>
<proteinExistence type="inferred from homology"/>
<dbReference type="InterPro" id="IPR000073">
    <property type="entry name" value="AB_hydrolase_1"/>
</dbReference>
<accession>C5FRR3</accession>
<evidence type="ECO:0000256" key="1">
    <source>
        <dbReference type="ARBA" id="ARBA00008645"/>
    </source>
</evidence>
<dbReference type="AlphaFoldDB" id="C5FRR3"/>
<dbReference type="OrthoDB" id="8119704at2759"/>
<protein>
    <submittedName>
        <fullName evidence="4">Abhydrolase domain-containing protein</fullName>
    </submittedName>
</protein>
<dbReference type="PANTHER" id="PTHR46118:SF4">
    <property type="entry name" value="PROTEIN ABHD11"/>
    <property type="match status" value="1"/>
</dbReference>
<gene>
    <name evidence="4" type="ORF">MCYG_05385</name>
</gene>
<dbReference type="GO" id="GO:0005739">
    <property type="term" value="C:mitochondrion"/>
    <property type="evidence" value="ECO:0007669"/>
    <property type="project" value="TreeGrafter"/>
</dbReference>
<keyword evidence="2 4" id="KW-0378">Hydrolase</keyword>
<dbReference type="EMBL" id="DS995705">
    <property type="protein sequence ID" value="EEQ32566.1"/>
    <property type="molecule type" value="Genomic_DNA"/>
</dbReference>
<dbReference type="HOGENOM" id="CLU_020336_53_0_1"/>
<sequence length="298" mass="33854">MPTMYRLRPSSFVRRYSAAPRVPLAYSLYKPRGQRQVANRPPVVFMHGLFGCRKNNRSMSKVLAFDLETSVYAVDLRNHGDSPHHPKHDYTELALDVERFILEHSLRDPILIGHSMGAKTALTLALRSPSLVSGVIAIDNGPIRLPLTDDFPRYIRGMRHVQSQPSPITSLSQADSLLAQYEPDPAIRLFLLTNLAKTPGHSHLRFRVPLDILASSLGALGDFPYTNPQETRFEKPALIVRATRSHYLPDESKQLMHEFFPNLRIVDFDCGHWVITEKPHEFRQIAVKFLRDTVLSTS</sequence>